<dbReference type="PANTHER" id="PTHR21567">
    <property type="entry name" value="CLASP"/>
    <property type="match status" value="1"/>
</dbReference>
<dbReference type="InterPro" id="IPR016024">
    <property type="entry name" value="ARM-type_fold"/>
</dbReference>
<feature type="region of interest" description="Disordered" evidence="1">
    <location>
        <begin position="1337"/>
        <end position="1362"/>
    </location>
</feature>
<feature type="compositionally biased region" description="Polar residues" evidence="1">
    <location>
        <begin position="777"/>
        <end position="788"/>
    </location>
</feature>
<dbReference type="GO" id="GO:0005929">
    <property type="term" value="C:cilium"/>
    <property type="evidence" value="ECO:0007669"/>
    <property type="project" value="TreeGrafter"/>
</dbReference>
<evidence type="ECO:0000313" key="3">
    <source>
        <dbReference type="EnsemblMetazoa" id="CLYHEMP008214.1"/>
    </source>
</evidence>
<dbReference type="InterPro" id="IPR011989">
    <property type="entry name" value="ARM-like"/>
</dbReference>
<feature type="region of interest" description="Disordered" evidence="1">
    <location>
        <begin position="530"/>
        <end position="566"/>
    </location>
</feature>
<feature type="compositionally biased region" description="Acidic residues" evidence="1">
    <location>
        <begin position="636"/>
        <end position="645"/>
    </location>
</feature>
<dbReference type="OrthoDB" id="63891at2759"/>
<feature type="compositionally biased region" description="Basic and acidic residues" evidence="1">
    <location>
        <begin position="791"/>
        <end position="822"/>
    </location>
</feature>
<dbReference type="GO" id="GO:0000226">
    <property type="term" value="P:microtubule cytoskeleton organization"/>
    <property type="evidence" value="ECO:0007669"/>
    <property type="project" value="TreeGrafter"/>
</dbReference>
<feature type="compositionally biased region" description="Polar residues" evidence="1">
    <location>
        <begin position="1350"/>
        <end position="1362"/>
    </location>
</feature>
<feature type="domain" description="TOG" evidence="2">
    <location>
        <begin position="222"/>
        <end position="454"/>
    </location>
</feature>
<name>A0A7M5UA79_9CNID</name>
<feature type="compositionally biased region" description="Basic and acidic residues" evidence="1">
    <location>
        <begin position="670"/>
        <end position="679"/>
    </location>
</feature>
<accession>A0A7M5UA79</accession>
<feature type="region of interest" description="Disordered" evidence="1">
    <location>
        <begin position="625"/>
        <end position="686"/>
    </location>
</feature>
<dbReference type="GeneID" id="136814268"/>
<evidence type="ECO:0000256" key="1">
    <source>
        <dbReference type="SAM" id="MobiDB-lite"/>
    </source>
</evidence>
<dbReference type="EnsemblMetazoa" id="CLYHEMT008214.1">
    <property type="protein sequence ID" value="CLYHEMP008214.1"/>
    <property type="gene ID" value="CLYHEMG008214"/>
</dbReference>
<feature type="compositionally biased region" description="Polar residues" evidence="1">
    <location>
        <begin position="858"/>
        <end position="871"/>
    </location>
</feature>
<dbReference type="Gene3D" id="1.25.10.10">
    <property type="entry name" value="Leucine-rich Repeat Variant"/>
    <property type="match status" value="3"/>
</dbReference>
<organism evidence="3 4">
    <name type="scientific">Clytia hemisphaerica</name>
    <dbReference type="NCBI Taxonomy" id="252671"/>
    <lineage>
        <taxon>Eukaryota</taxon>
        <taxon>Metazoa</taxon>
        <taxon>Cnidaria</taxon>
        <taxon>Hydrozoa</taxon>
        <taxon>Hydroidolina</taxon>
        <taxon>Leptothecata</taxon>
        <taxon>Obeliida</taxon>
        <taxon>Clytiidae</taxon>
        <taxon>Clytia</taxon>
    </lineage>
</organism>
<sequence>MKDRSINGEISDVSTQHTIYLQAVRKLIQDGQNFEDDIFNLVDVLSQVLCDQIPDNRKLAMDLLCELIPSYRGDDLDTNIGLLFPQLLQNLLHHQLNVKKSVLQVLHVYYRHTKDISHGLQHLIDHGINTDLKAVRNEVLVSIPALMSTGFAASQLDRLVISIINCLNLIGNGESILPVTLCLEHLRNIIGENEFDIILDQLDPSLSNLYRAVVQNPTYTWEGSQKQTSNQMADIIPNEILNNLDSEKSWQTRSDAINDLFTFVSQTMDNNSLLYFCRRILDYISLLVDDANFNVALVSMNILHQIIIRTSEQVKVHMDLIIQILLKKLSDGKLIMRKINLRIALSLMHSLSPMVFLKSIFPILKNKSSRVREEILNMIIAALLSFPSSEFNLVLLPDDIAFTLLDNRKRVRHASLECFAILAQQLGPGNLSPLVSAVDILERKNKNAEGLLLAVQSRLGRKMLPKINENELVQYAVKLPTSKSTDGQLKPDVAWIISGMSVSGYESSRSEMSDYSESCDRRILSAGRNKLPWQENQKLSTRKNAASAPVRAGGLSQSRSPEEPSPVICDSWVSDPANEKRVPANGSNMPVSYFELYKNKMKKLKEAGLRADVHTVNMELNLGDRSSSKEDILSPLEDDSLDDSFTEAKTSPIPVKPTLARSASKKRKDRALTDRKTSSDDMNALRSNKDLVNLNNANLAHTLPKMKGGLSHLISEATSPTNSPSQNPPFPMRRATIHRTPSGNARSSPRMAELSNLTRLKPLSKSSPETHPLNKVHLQNGTGSNYAEDQSYDRRNSNNKDETRRQTRRRNSIDRRYADDVQRGSYLRNGEEHQRNDDIAYSRDFFAGPSGYVPHENNIASSKENQQNQPGTPKLAKSAQEKLRKLKEEQQRLSANKHRNGPSSGSNGTFPHKLHLELNNNHSDQVIERHSKQHFQEPPFAKKSSKLRHNNSFTSSPSPTSPQRPYQGGNANEFIKSPLSPLSDRLTGNPDDRPIKPAKQQYWGNRNGNHSPHEQPSQINGDERAIKPAKHQHWGEASAESPGSLDGVDGLQIEGHKPKVQKVQKVQPKFGTSPKLKRKTNRKTSPRQQAEDKENLIEANKTDLQNMKPFEAVTIALGMLNSSPEEWESKIDGLDMTLELLKKEGDDLCEGHAVVTAILNQVKNLRSQITRKALNCIGQAFVHAPRTCEPDLEAILKTVLPKAGDTNQFIKSDTEQAIELLVENVNPYKAMPALVSCGVAHLNGHVRKISSKALADISERIGYAKFCSQRGNLMAAAKLAQDQHPESRYHGRRIMLQLLEYPELMDTLKRQLKPANFKAVHDIIENLKLRGLEPASGSATLRRSMRGSAPHNSPSTTRSRKR</sequence>
<feature type="compositionally biased region" description="Basic and acidic residues" evidence="1">
    <location>
        <begin position="829"/>
        <end position="841"/>
    </location>
</feature>
<reference evidence="3" key="1">
    <citation type="submission" date="2021-01" db="UniProtKB">
        <authorList>
            <consortium name="EnsemblMetazoa"/>
        </authorList>
    </citation>
    <scope>IDENTIFICATION</scope>
</reference>
<dbReference type="GO" id="GO:0005881">
    <property type="term" value="C:cytoplasmic microtubule"/>
    <property type="evidence" value="ECO:0007669"/>
    <property type="project" value="TreeGrafter"/>
</dbReference>
<dbReference type="Proteomes" id="UP000594262">
    <property type="component" value="Unplaced"/>
</dbReference>
<feature type="compositionally biased region" description="Polar residues" evidence="1">
    <location>
        <begin position="534"/>
        <end position="544"/>
    </location>
</feature>
<feature type="compositionally biased region" description="Basic residues" evidence="1">
    <location>
        <begin position="1075"/>
        <end position="1085"/>
    </location>
</feature>
<feature type="region of interest" description="Disordered" evidence="1">
    <location>
        <begin position="1059"/>
        <end position="1095"/>
    </location>
</feature>
<dbReference type="PANTHER" id="PTHR21567:SF87">
    <property type="entry name" value="CRESCERIN-LIKE PROTEIN CHE-12"/>
    <property type="match status" value="1"/>
</dbReference>
<evidence type="ECO:0000313" key="4">
    <source>
        <dbReference type="Proteomes" id="UP000594262"/>
    </source>
</evidence>
<dbReference type="SUPFAM" id="SSF48371">
    <property type="entry name" value="ARM repeat"/>
    <property type="match status" value="2"/>
</dbReference>
<feature type="domain" description="TOG" evidence="2">
    <location>
        <begin position="1106"/>
        <end position="1335"/>
    </location>
</feature>
<proteinExistence type="predicted"/>
<protein>
    <recommendedName>
        <fullName evidence="2">TOG domain-containing protein</fullName>
    </recommendedName>
</protein>
<evidence type="ECO:0000259" key="2">
    <source>
        <dbReference type="SMART" id="SM01349"/>
    </source>
</evidence>
<feature type="region of interest" description="Disordered" evidence="1">
    <location>
        <begin position="714"/>
        <end position="914"/>
    </location>
</feature>
<feature type="compositionally biased region" description="Basic and acidic residues" evidence="1">
    <location>
        <begin position="879"/>
        <end position="891"/>
    </location>
</feature>
<dbReference type="GO" id="GO:0008017">
    <property type="term" value="F:microtubule binding"/>
    <property type="evidence" value="ECO:0007669"/>
    <property type="project" value="TreeGrafter"/>
</dbReference>
<dbReference type="SMART" id="SM01349">
    <property type="entry name" value="TOG"/>
    <property type="match status" value="2"/>
</dbReference>
<feature type="region of interest" description="Disordered" evidence="1">
    <location>
        <begin position="939"/>
        <end position="1020"/>
    </location>
</feature>
<feature type="compositionally biased region" description="Polar residues" evidence="1">
    <location>
        <begin position="1002"/>
        <end position="1020"/>
    </location>
</feature>
<dbReference type="RefSeq" id="XP_066926889.1">
    <property type="nucleotide sequence ID" value="XM_067070788.1"/>
</dbReference>
<keyword evidence="4" id="KW-1185">Reference proteome</keyword>
<dbReference type="InterPro" id="IPR034085">
    <property type="entry name" value="TOG"/>
</dbReference>